<dbReference type="GeneID" id="17043986"/>
<proteinExistence type="predicted"/>
<dbReference type="KEGG" id="csl:COCSUDRAFT_64927"/>
<dbReference type="OrthoDB" id="10583457at2759"/>
<keyword evidence="2" id="KW-1185">Reference proteome</keyword>
<name>I0Z5R3_COCSC</name>
<dbReference type="Proteomes" id="UP000007264">
    <property type="component" value="Unassembled WGS sequence"/>
</dbReference>
<accession>I0Z5R3</accession>
<dbReference type="RefSeq" id="XP_005650526.1">
    <property type="nucleotide sequence ID" value="XM_005650469.1"/>
</dbReference>
<evidence type="ECO:0000313" key="2">
    <source>
        <dbReference type="Proteomes" id="UP000007264"/>
    </source>
</evidence>
<sequence>MTTTAGVGSQPAASGVRPGLDLEGESMCALRREISRLDPETCAAFKESLYRISRNTNVRVTGVGCPVRPASADYVVANLMYNRIALGEHYAAEFGHALPSELMH</sequence>
<protein>
    <submittedName>
        <fullName evidence="1">Uncharacterized protein</fullName>
    </submittedName>
</protein>
<organism evidence="1 2">
    <name type="scientific">Coccomyxa subellipsoidea (strain C-169)</name>
    <name type="common">Green microalga</name>
    <dbReference type="NCBI Taxonomy" id="574566"/>
    <lineage>
        <taxon>Eukaryota</taxon>
        <taxon>Viridiplantae</taxon>
        <taxon>Chlorophyta</taxon>
        <taxon>core chlorophytes</taxon>
        <taxon>Trebouxiophyceae</taxon>
        <taxon>Trebouxiophyceae incertae sedis</taxon>
        <taxon>Coccomyxaceae</taxon>
        <taxon>Coccomyxa</taxon>
        <taxon>Coccomyxa subellipsoidea</taxon>
    </lineage>
</organism>
<comment type="caution">
    <text evidence="1">The sequence shown here is derived from an EMBL/GenBank/DDBJ whole genome shotgun (WGS) entry which is preliminary data.</text>
</comment>
<dbReference type="EMBL" id="AGSI01000003">
    <property type="protein sequence ID" value="EIE25982.1"/>
    <property type="molecule type" value="Genomic_DNA"/>
</dbReference>
<reference evidence="1 2" key="1">
    <citation type="journal article" date="2012" name="Genome Biol.">
        <title>The genome of the polar eukaryotic microalga coccomyxa subellipsoidea reveals traits of cold adaptation.</title>
        <authorList>
            <person name="Blanc G."/>
            <person name="Agarkova I."/>
            <person name="Grimwood J."/>
            <person name="Kuo A."/>
            <person name="Brueggeman A."/>
            <person name="Dunigan D."/>
            <person name="Gurnon J."/>
            <person name="Ladunga I."/>
            <person name="Lindquist E."/>
            <person name="Lucas S."/>
            <person name="Pangilinan J."/>
            <person name="Proschold T."/>
            <person name="Salamov A."/>
            <person name="Schmutz J."/>
            <person name="Weeks D."/>
            <person name="Yamada T."/>
            <person name="Claverie J.M."/>
            <person name="Grigoriev I."/>
            <person name="Van Etten J."/>
            <person name="Lomsadze A."/>
            <person name="Borodovsky M."/>
        </authorList>
    </citation>
    <scope>NUCLEOTIDE SEQUENCE [LARGE SCALE GENOMIC DNA]</scope>
    <source>
        <strain evidence="1 2">C-169</strain>
    </source>
</reference>
<gene>
    <name evidence="1" type="ORF">COCSUDRAFT_64927</name>
</gene>
<evidence type="ECO:0000313" key="1">
    <source>
        <dbReference type="EMBL" id="EIE25982.1"/>
    </source>
</evidence>
<dbReference type="AlphaFoldDB" id="I0Z5R3"/>